<keyword evidence="3" id="KW-1185">Reference proteome</keyword>
<protein>
    <submittedName>
        <fullName evidence="2">DMT family transporter</fullName>
    </submittedName>
</protein>
<dbReference type="PANTHER" id="PTHR34821:SF2">
    <property type="entry name" value="INNER MEMBRANE PROTEIN YDCZ"/>
    <property type="match status" value="1"/>
</dbReference>
<accession>A0ABV7DSR7</accession>
<organism evidence="2 3">
    <name type="scientific">Tabrizicola soli</name>
    <dbReference type="NCBI Taxonomy" id="2185115"/>
    <lineage>
        <taxon>Bacteria</taxon>
        <taxon>Pseudomonadati</taxon>
        <taxon>Pseudomonadota</taxon>
        <taxon>Alphaproteobacteria</taxon>
        <taxon>Rhodobacterales</taxon>
        <taxon>Paracoccaceae</taxon>
        <taxon>Tabrizicola</taxon>
    </lineage>
</organism>
<evidence type="ECO:0000256" key="1">
    <source>
        <dbReference type="SAM" id="Phobius"/>
    </source>
</evidence>
<feature type="transmembrane region" description="Helical" evidence="1">
    <location>
        <begin position="60"/>
        <end position="82"/>
    </location>
</feature>
<feature type="transmembrane region" description="Helical" evidence="1">
    <location>
        <begin position="33"/>
        <end position="53"/>
    </location>
</feature>
<dbReference type="PANTHER" id="PTHR34821">
    <property type="entry name" value="INNER MEMBRANE PROTEIN YDCZ"/>
    <property type="match status" value="1"/>
</dbReference>
<dbReference type="InterPro" id="IPR006750">
    <property type="entry name" value="YdcZ"/>
</dbReference>
<dbReference type="EMBL" id="JBHRSM010000009">
    <property type="protein sequence ID" value="MFC3085269.1"/>
    <property type="molecule type" value="Genomic_DNA"/>
</dbReference>
<proteinExistence type="predicted"/>
<reference evidence="3" key="1">
    <citation type="journal article" date="2019" name="Int. J. Syst. Evol. Microbiol.">
        <title>The Global Catalogue of Microorganisms (GCM) 10K type strain sequencing project: providing services to taxonomists for standard genome sequencing and annotation.</title>
        <authorList>
            <consortium name="The Broad Institute Genomics Platform"/>
            <consortium name="The Broad Institute Genome Sequencing Center for Infectious Disease"/>
            <person name="Wu L."/>
            <person name="Ma J."/>
        </authorList>
    </citation>
    <scope>NUCLEOTIDE SEQUENCE [LARGE SCALE GENOMIC DNA]</scope>
    <source>
        <strain evidence="3">KCTC 62102</strain>
    </source>
</reference>
<dbReference type="Pfam" id="PF04657">
    <property type="entry name" value="DMT_YdcZ"/>
    <property type="match status" value="1"/>
</dbReference>
<keyword evidence="1" id="KW-0472">Membrane</keyword>
<gene>
    <name evidence="2" type="ORF">ACFOD6_04315</name>
</gene>
<evidence type="ECO:0000313" key="3">
    <source>
        <dbReference type="Proteomes" id="UP001595445"/>
    </source>
</evidence>
<name>A0ABV7DSR7_9RHOB</name>
<comment type="caution">
    <text evidence="2">The sequence shown here is derived from an EMBL/GenBank/DDBJ whole genome shotgun (WGS) entry which is preliminary data.</text>
</comment>
<keyword evidence="1" id="KW-1133">Transmembrane helix</keyword>
<keyword evidence="1" id="KW-0812">Transmembrane</keyword>
<dbReference type="RefSeq" id="WP_197646984.1">
    <property type="nucleotide sequence ID" value="NZ_JAEACP010000021.1"/>
</dbReference>
<feature type="transmembrane region" description="Helical" evidence="1">
    <location>
        <begin position="88"/>
        <end position="111"/>
    </location>
</feature>
<evidence type="ECO:0000313" key="2">
    <source>
        <dbReference type="EMBL" id="MFC3085269.1"/>
    </source>
</evidence>
<dbReference type="Proteomes" id="UP001595445">
    <property type="component" value="Unassembled WGS sequence"/>
</dbReference>
<sequence>MWWAVAAVALGGVAIAVQAPINAALGRGLGAPVPAAAVSFGVGFLVLLAVSVLQGQGPAYLRLAQVPGWTLLGGILGAWYVFASIWGVSSLGVVTLVAALILGQMGAALVIDATGILGMAVREVTPTRIAAAGLVLAGLLLSRL</sequence>